<sequence length="184" mass="19514">MCVLTTNAKGPASSKVPWCASGSDTDLQTTSRGSHGQAEYCAPVWCGSPHASKVDVAINSALRIITRCLKPTPVSFLPVLTEIAPAGLQREAATLALAKGMICISDTTPQQQQCLQADSNPATPTTRQHKSYSIPPLRTSPEMLGWQQLGSGGQLGLLASIVTFRTQEVAPSEETTYHADNGQH</sequence>
<accession>A0AAV1F0K9</accession>
<keyword evidence="1" id="KW-0396">Initiation factor</keyword>
<proteinExistence type="predicted"/>
<dbReference type="Proteomes" id="UP001178508">
    <property type="component" value="Chromosome 4"/>
</dbReference>
<dbReference type="GO" id="GO:0003743">
    <property type="term" value="F:translation initiation factor activity"/>
    <property type="evidence" value="ECO:0007669"/>
    <property type="project" value="UniProtKB-KW"/>
</dbReference>
<keyword evidence="1" id="KW-0648">Protein biosynthesis</keyword>
<keyword evidence="2" id="KW-1185">Reference proteome</keyword>
<reference evidence="1" key="1">
    <citation type="submission" date="2023-08" db="EMBL/GenBank/DDBJ databases">
        <authorList>
            <person name="Alioto T."/>
            <person name="Alioto T."/>
            <person name="Gomez Garrido J."/>
        </authorList>
    </citation>
    <scope>NUCLEOTIDE SEQUENCE</scope>
</reference>
<evidence type="ECO:0000313" key="2">
    <source>
        <dbReference type="Proteomes" id="UP001178508"/>
    </source>
</evidence>
<dbReference type="AlphaFoldDB" id="A0AAV1F0K9"/>
<gene>
    <name evidence="1" type="ORF">XNOV1_A010904</name>
</gene>
<protein>
    <submittedName>
        <fullName evidence="1">LOW QUALITY PROTEIN: eukaryotic translation initiation factor 3 subunit E-B</fullName>
    </submittedName>
</protein>
<dbReference type="EMBL" id="OY660867">
    <property type="protein sequence ID" value="CAJ1054339.1"/>
    <property type="molecule type" value="Genomic_DNA"/>
</dbReference>
<name>A0AAV1F0K9_XYRNO</name>
<organism evidence="1 2">
    <name type="scientific">Xyrichtys novacula</name>
    <name type="common">Pearly razorfish</name>
    <name type="synonym">Hemipteronotus novacula</name>
    <dbReference type="NCBI Taxonomy" id="13765"/>
    <lineage>
        <taxon>Eukaryota</taxon>
        <taxon>Metazoa</taxon>
        <taxon>Chordata</taxon>
        <taxon>Craniata</taxon>
        <taxon>Vertebrata</taxon>
        <taxon>Euteleostomi</taxon>
        <taxon>Actinopterygii</taxon>
        <taxon>Neopterygii</taxon>
        <taxon>Teleostei</taxon>
        <taxon>Neoteleostei</taxon>
        <taxon>Acanthomorphata</taxon>
        <taxon>Eupercaria</taxon>
        <taxon>Labriformes</taxon>
        <taxon>Labridae</taxon>
        <taxon>Xyrichtys</taxon>
    </lineage>
</organism>
<evidence type="ECO:0000313" key="1">
    <source>
        <dbReference type="EMBL" id="CAJ1054339.1"/>
    </source>
</evidence>